<keyword evidence="1" id="KW-1133">Transmembrane helix</keyword>
<dbReference type="STRING" id="1907941.BKE30_00825"/>
<evidence type="ECO:0000313" key="3">
    <source>
        <dbReference type="Proteomes" id="UP000192132"/>
    </source>
</evidence>
<feature type="transmembrane region" description="Helical" evidence="1">
    <location>
        <begin position="53"/>
        <end position="75"/>
    </location>
</feature>
<sequence>MSKNINTEIVFTKAEVRRSGVFIFVVFASAAFGGLLVDFITNDFWQENFEYGLVFLTIVLCILYLHMIGISRWAGKLCQTPSGFLKLLFFILFLLIASCLVSFPIVLKTLPSLYTKLLGQPTELVLAAKKHIFKTNKGYQAFLYFENNEELRIQSNHNKYPDTEFKAKLIGKQSKLGFLVQSIEVVEQP</sequence>
<dbReference type="RefSeq" id="WP_076876775.1">
    <property type="nucleotide sequence ID" value="NZ_MLCN01000003.1"/>
</dbReference>
<reference evidence="2 3" key="1">
    <citation type="submission" date="2016-10" db="EMBL/GenBank/DDBJ databases">
        <title>Draft Genome sequence of Alkanindiges sp. strain H1.</title>
        <authorList>
            <person name="Subhash Y."/>
            <person name="Lee S."/>
        </authorList>
    </citation>
    <scope>NUCLEOTIDE SEQUENCE [LARGE SCALE GENOMIC DNA]</scope>
    <source>
        <strain evidence="2 3">H1</strain>
    </source>
</reference>
<evidence type="ECO:0000256" key="1">
    <source>
        <dbReference type="SAM" id="Phobius"/>
    </source>
</evidence>
<keyword evidence="1" id="KW-0472">Membrane</keyword>
<keyword evidence="3" id="KW-1185">Reference proteome</keyword>
<proteinExistence type="predicted"/>
<dbReference type="OrthoDB" id="9865770at2"/>
<keyword evidence="1" id="KW-0812">Transmembrane</keyword>
<feature type="transmembrane region" description="Helical" evidence="1">
    <location>
        <begin position="21"/>
        <end position="41"/>
    </location>
</feature>
<name>A0A1S8CXM3_9GAMM</name>
<gene>
    <name evidence="2" type="ORF">BKE30_00825</name>
</gene>
<dbReference type="AlphaFoldDB" id="A0A1S8CXM3"/>
<organism evidence="2 3">
    <name type="scientific">Alkanindiges hydrocarboniclasticus</name>
    <dbReference type="NCBI Taxonomy" id="1907941"/>
    <lineage>
        <taxon>Bacteria</taxon>
        <taxon>Pseudomonadati</taxon>
        <taxon>Pseudomonadota</taxon>
        <taxon>Gammaproteobacteria</taxon>
        <taxon>Moraxellales</taxon>
        <taxon>Moraxellaceae</taxon>
        <taxon>Alkanindiges</taxon>
    </lineage>
</organism>
<protein>
    <submittedName>
        <fullName evidence="2">Uncharacterized protein</fullName>
    </submittedName>
</protein>
<comment type="caution">
    <text evidence="2">The sequence shown here is derived from an EMBL/GenBank/DDBJ whole genome shotgun (WGS) entry which is preliminary data.</text>
</comment>
<evidence type="ECO:0000313" key="2">
    <source>
        <dbReference type="EMBL" id="ONG42081.1"/>
    </source>
</evidence>
<dbReference type="EMBL" id="MLCN01000003">
    <property type="protein sequence ID" value="ONG42081.1"/>
    <property type="molecule type" value="Genomic_DNA"/>
</dbReference>
<accession>A0A1S8CXM3</accession>
<dbReference type="Proteomes" id="UP000192132">
    <property type="component" value="Unassembled WGS sequence"/>
</dbReference>
<feature type="transmembrane region" description="Helical" evidence="1">
    <location>
        <begin position="87"/>
        <end position="107"/>
    </location>
</feature>